<dbReference type="Gene3D" id="1.10.3350.10">
    <property type="entry name" value="HP0242-like domain"/>
    <property type="match status" value="1"/>
</dbReference>
<evidence type="ECO:0000313" key="3">
    <source>
        <dbReference type="Proteomes" id="UP000221222"/>
    </source>
</evidence>
<dbReference type="RefSeq" id="WP_099341564.1">
    <property type="nucleotide sequence ID" value="NZ_CP032098.1"/>
</dbReference>
<gene>
    <name evidence="1" type="ORF">AMOL_0432</name>
    <name evidence="2" type="ORF">CPU12_02810</name>
</gene>
<evidence type="ECO:0000313" key="4">
    <source>
        <dbReference type="Proteomes" id="UP000262712"/>
    </source>
</evidence>
<dbReference type="AlphaFoldDB" id="A0A2G1DJX2"/>
<proteinExistence type="predicted"/>
<dbReference type="SUPFAM" id="SSF158752">
    <property type="entry name" value="HP0242-like"/>
    <property type="match status" value="1"/>
</dbReference>
<reference evidence="1 4" key="2">
    <citation type="submission" date="2018-08" db="EMBL/GenBank/DDBJ databases">
        <title>Complete genome of the Arcobacter molluscorum type strain LMG 25693.</title>
        <authorList>
            <person name="Miller W.G."/>
            <person name="Yee E."/>
            <person name="Bono J.L."/>
        </authorList>
    </citation>
    <scope>NUCLEOTIDE SEQUENCE [LARGE SCALE GENOMIC DNA]</scope>
    <source>
        <strain evidence="1 4">CECT 7696</strain>
    </source>
</reference>
<reference evidence="2 3" key="1">
    <citation type="submission" date="2017-09" db="EMBL/GenBank/DDBJ databases">
        <title>Arcobacter canalis sp. nov., a new species isolated from a water canal contaminated with urban sewage.</title>
        <authorList>
            <person name="Perez-Cataluna A."/>
            <person name="Salas-Masso N."/>
            <person name="Figueras M.J."/>
        </authorList>
    </citation>
    <scope>NUCLEOTIDE SEQUENCE [LARGE SCALE GENOMIC DNA]</scope>
    <source>
        <strain evidence="2 3">F98-3</strain>
    </source>
</reference>
<dbReference type="EMBL" id="NXFY01000003">
    <property type="protein sequence ID" value="PHO18805.1"/>
    <property type="molecule type" value="Genomic_DNA"/>
</dbReference>
<evidence type="ECO:0000313" key="2">
    <source>
        <dbReference type="EMBL" id="PHO18805.1"/>
    </source>
</evidence>
<accession>A0A2G1DJX2</accession>
<name>A0A2G1DJX2_9BACT</name>
<protein>
    <submittedName>
        <fullName evidence="1">DUF2018 domain-containing protein</fullName>
    </submittedName>
</protein>
<dbReference type="Proteomes" id="UP000262712">
    <property type="component" value="Chromosome"/>
</dbReference>
<evidence type="ECO:0000313" key="1">
    <source>
        <dbReference type="EMBL" id="AXX91448.1"/>
    </source>
</evidence>
<dbReference type="EMBL" id="CP032098">
    <property type="protein sequence ID" value="AXX91448.1"/>
    <property type="molecule type" value="Genomic_DNA"/>
</dbReference>
<dbReference type="Pfam" id="PF09442">
    <property type="entry name" value="DUF2018"/>
    <property type="match status" value="1"/>
</dbReference>
<dbReference type="KEGG" id="amol:AMOL_0432"/>
<keyword evidence="3" id="KW-1185">Reference proteome</keyword>
<dbReference type="InterPro" id="IPR018563">
    <property type="entry name" value="DUF2018"/>
</dbReference>
<sequence>MPNYEALFEDENDIFSGTPKSKFFDAIRNANTQIVDDELDKIIEKYAIMELLLSENRSDDFDINRFLEQYLLNNSQKVEEMKKSLYIEFTGEVIQRLDS</sequence>
<dbReference type="InterPro" id="IPR023126">
    <property type="entry name" value="HP0242-like_sf"/>
</dbReference>
<organism evidence="2 3">
    <name type="scientific">Malaciobacter molluscorum LMG 25693</name>
    <dbReference type="NCBI Taxonomy" id="870501"/>
    <lineage>
        <taxon>Bacteria</taxon>
        <taxon>Pseudomonadati</taxon>
        <taxon>Campylobacterota</taxon>
        <taxon>Epsilonproteobacteria</taxon>
        <taxon>Campylobacterales</taxon>
        <taxon>Arcobacteraceae</taxon>
        <taxon>Malaciobacter</taxon>
    </lineage>
</organism>
<dbReference type="Proteomes" id="UP000221222">
    <property type="component" value="Unassembled WGS sequence"/>
</dbReference>